<sequence length="41" mass="4724">MTNKSVTHSLRSAKRKKATTIKDISGRNKRERELQNQPIDS</sequence>
<protein>
    <submittedName>
        <fullName evidence="2">Uncharacterized protein</fullName>
    </submittedName>
</protein>
<reference evidence="2 3" key="1">
    <citation type="submission" date="2023-07" db="EMBL/GenBank/DDBJ databases">
        <title>Genomic Encyclopedia of Type Strains, Phase IV (KMG-IV): sequencing the most valuable type-strain genomes for metagenomic binning, comparative biology and taxonomic classification.</title>
        <authorList>
            <person name="Goeker M."/>
        </authorList>
    </citation>
    <scope>NUCLEOTIDE SEQUENCE [LARGE SCALE GENOMIC DNA]</scope>
    <source>
        <strain evidence="2 3">DSM 12751</strain>
    </source>
</reference>
<accession>A0ABT9W181</accession>
<dbReference type="Proteomes" id="UP001235840">
    <property type="component" value="Unassembled WGS sequence"/>
</dbReference>
<dbReference type="EMBL" id="JAUSTY010000012">
    <property type="protein sequence ID" value="MDQ0167005.1"/>
    <property type="molecule type" value="Genomic_DNA"/>
</dbReference>
<keyword evidence="3" id="KW-1185">Reference proteome</keyword>
<comment type="caution">
    <text evidence="2">The sequence shown here is derived from an EMBL/GenBank/DDBJ whole genome shotgun (WGS) entry which is preliminary data.</text>
</comment>
<gene>
    <name evidence="2" type="ORF">J2S11_002922</name>
</gene>
<dbReference type="RefSeq" id="WP_343834665.1">
    <property type="nucleotide sequence ID" value="NZ_BAAADK010000030.1"/>
</dbReference>
<evidence type="ECO:0000313" key="2">
    <source>
        <dbReference type="EMBL" id="MDQ0167005.1"/>
    </source>
</evidence>
<feature type="compositionally biased region" description="Polar residues" evidence="1">
    <location>
        <begin position="1"/>
        <end position="10"/>
    </location>
</feature>
<evidence type="ECO:0000256" key="1">
    <source>
        <dbReference type="SAM" id="MobiDB-lite"/>
    </source>
</evidence>
<proteinExistence type="predicted"/>
<feature type="compositionally biased region" description="Basic and acidic residues" evidence="1">
    <location>
        <begin position="24"/>
        <end position="34"/>
    </location>
</feature>
<feature type="region of interest" description="Disordered" evidence="1">
    <location>
        <begin position="1"/>
        <end position="41"/>
    </location>
</feature>
<evidence type="ECO:0000313" key="3">
    <source>
        <dbReference type="Proteomes" id="UP001235840"/>
    </source>
</evidence>
<name>A0ABT9W181_9BACI</name>
<organism evidence="2 3">
    <name type="scientific">Caldalkalibacillus horti</name>
    <dbReference type="NCBI Taxonomy" id="77523"/>
    <lineage>
        <taxon>Bacteria</taxon>
        <taxon>Bacillati</taxon>
        <taxon>Bacillota</taxon>
        <taxon>Bacilli</taxon>
        <taxon>Bacillales</taxon>
        <taxon>Bacillaceae</taxon>
        <taxon>Caldalkalibacillus</taxon>
    </lineage>
</organism>